<dbReference type="InterPro" id="IPR007345">
    <property type="entry name" value="Polysacch_pyruvyl_Trfase"/>
</dbReference>
<protein>
    <submittedName>
        <fullName evidence="4">Polysaccharide pyruvyl transferase CsaB</fullName>
    </submittedName>
</protein>
<gene>
    <name evidence="4" type="ORF">CTER_3344</name>
</gene>
<accession>S0FKL8</accession>
<dbReference type="InterPro" id="IPR019896">
    <property type="entry name" value="Polysacch_pyruvyl_Trfase_CsaB"/>
</dbReference>
<dbReference type="NCBIfam" id="TIGR03609">
    <property type="entry name" value="S_layer_CsaB"/>
    <property type="match status" value="1"/>
</dbReference>
<feature type="domain" description="Glycosyltransferase subfamily 4-like N-terminal" evidence="3">
    <location>
        <begin position="12"/>
        <end position="168"/>
    </location>
</feature>
<evidence type="ECO:0000259" key="1">
    <source>
        <dbReference type="Pfam" id="PF00534"/>
    </source>
</evidence>
<dbReference type="RefSeq" id="WP_004627687.1">
    <property type="nucleotide sequence ID" value="NZ_AORV01000046.1"/>
</dbReference>
<dbReference type="Pfam" id="PF04230">
    <property type="entry name" value="PS_pyruv_trans"/>
    <property type="match status" value="1"/>
</dbReference>
<dbReference type="Gene3D" id="3.40.50.2000">
    <property type="entry name" value="Glycogen Phosphorylase B"/>
    <property type="match status" value="2"/>
</dbReference>
<dbReference type="SUPFAM" id="SSF53756">
    <property type="entry name" value="UDP-Glycosyltransferase/glycogen phosphorylase"/>
    <property type="match status" value="1"/>
</dbReference>
<proteinExistence type="predicted"/>
<dbReference type="InterPro" id="IPR028098">
    <property type="entry name" value="Glyco_trans_4-like_N"/>
</dbReference>
<evidence type="ECO:0000313" key="5">
    <source>
        <dbReference type="Proteomes" id="UP000014155"/>
    </source>
</evidence>
<dbReference type="Proteomes" id="UP000014155">
    <property type="component" value="Unassembled WGS sequence"/>
</dbReference>
<evidence type="ECO:0000259" key="2">
    <source>
        <dbReference type="Pfam" id="PF04230"/>
    </source>
</evidence>
<dbReference type="Pfam" id="PF13439">
    <property type="entry name" value="Glyco_transf_4"/>
    <property type="match status" value="1"/>
</dbReference>
<reference evidence="4 5" key="1">
    <citation type="journal article" date="2013" name="Genome Announc.">
        <title>Draft Genome Sequence of the Cellulolytic, Mesophilic, Anaerobic Bacterium Clostridium termitidis Strain CT1112 (DSM 5398).</title>
        <authorList>
            <person name="Lal S."/>
            <person name="Ramachandran U."/>
            <person name="Zhang X."/>
            <person name="Munir R."/>
            <person name="Sparling R."/>
            <person name="Levin D.B."/>
        </authorList>
    </citation>
    <scope>NUCLEOTIDE SEQUENCE [LARGE SCALE GENOMIC DNA]</scope>
    <source>
        <strain evidence="4 5">CT1112</strain>
    </source>
</reference>
<feature type="domain" description="Polysaccharide pyruvyl transferase" evidence="2">
    <location>
        <begin position="399"/>
        <end position="685"/>
    </location>
</feature>
<dbReference type="eggNOG" id="COG0438">
    <property type="taxonomic scope" value="Bacteria"/>
</dbReference>
<keyword evidence="4" id="KW-0808">Transferase</keyword>
<dbReference type="EMBL" id="AORV01000046">
    <property type="protein sequence ID" value="EMS70841.1"/>
    <property type="molecule type" value="Genomic_DNA"/>
</dbReference>
<dbReference type="PANTHER" id="PTHR36836">
    <property type="entry name" value="COLANIC ACID BIOSYNTHESIS PROTEIN WCAK"/>
    <property type="match status" value="1"/>
</dbReference>
<organism evidence="4 5">
    <name type="scientific">Ruminiclostridium cellobioparum subsp. termitidis CT1112</name>
    <dbReference type="NCBI Taxonomy" id="1195236"/>
    <lineage>
        <taxon>Bacteria</taxon>
        <taxon>Bacillati</taxon>
        <taxon>Bacillota</taxon>
        <taxon>Clostridia</taxon>
        <taxon>Eubacteriales</taxon>
        <taxon>Oscillospiraceae</taxon>
        <taxon>Ruminiclostridium</taxon>
    </lineage>
</organism>
<comment type="caution">
    <text evidence="4">The sequence shown here is derived from an EMBL/GenBank/DDBJ whole genome shotgun (WGS) entry which is preliminary data.</text>
</comment>
<feature type="domain" description="Glycosyl transferase family 1" evidence="1">
    <location>
        <begin position="190"/>
        <end position="345"/>
    </location>
</feature>
<dbReference type="Pfam" id="PF00534">
    <property type="entry name" value="Glycos_transf_1"/>
    <property type="match status" value="1"/>
</dbReference>
<sequence>MKVLHIIGGGDVGGAKVHVLNLVKELASNIDVTLLSLRPGAFADEARAIGIKVEVIKSLNIYSDIKKAIKLVKDNQFDIIHSHGSKGNIFAYVIKKACNIPVVTTIHSDYKLDYLHSMFKRLTIGLINSRVLRKLNYYIVVTSAFRKMLVERGFSNDRIFTILNGMDMGRPSAVLSRDEFSEKYGIPLGADDILIGTAARLDPVKDIGTLLDAARYVVKQNPKVKFLIGGEGEQEKELKARSAELGLERNVFFLGWLNNPYELISVLDINTMTSISEGFPYYLLEGARYSKATICSRVGGIPDLIESAANGYLFEPKDFSTLAAQILDLASDRSKRETFGKNLYEKANRLFSLDAMSKTQMNIYEAILKDISNKKSIKSKSAGAKKYDVIISGYYGFSNIGDDAMLRSIIDNLRRQKPDISILVMSKRPIETSINYNVNTINRKNLFAVYSAMKRAKLFIYGGGNIIQDSTSSRSILFYLGIAWLAKKLGLKVMFYANGIGPINKNRNTEYSRKILDKADVITVREKISFDELKKMGITKPKVILTADAALAVHVDNTINTDDIFINEGIPLNASYAGFSVRKCPGCDKQQHAKYEQIIAEAADYVYNKYNLIPVFIPMQYYADIVTIQNIISKMKTRGYVISNNHSVSETFGIVRKLSIMIGMRLHALIFAAYMNVPLIGISYQPKVEGFLEYIDQPSVGHVKELSYTVLRNKIDQLLLNSDAVKLELEKSVGALVVKAEENSRLAIELIS</sequence>
<dbReference type="STRING" id="1195236.CTER_3344"/>
<evidence type="ECO:0000259" key="3">
    <source>
        <dbReference type="Pfam" id="PF13439"/>
    </source>
</evidence>
<dbReference type="CDD" id="cd03801">
    <property type="entry name" value="GT4_PimA-like"/>
    <property type="match status" value="1"/>
</dbReference>
<evidence type="ECO:0000313" key="4">
    <source>
        <dbReference type="EMBL" id="EMS70841.1"/>
    </source>
</evidence>
<keyword evidence="5" id="KW-1185">Reference proteome</keyword>
<dbReference type="InterPro" id="IPR001296">
    <property type="entry name" value="Glyco_trans_1"/>
</dbReference>
<dbReference type="eggNOG" id="COG2327">
    <property type="taxonomic scope" value="Bacteria"/>
</dbReference>
<dbReference type="GO" id="GO:0016757">
    <property type="term" value="F:glycosyltransferase activity"/>
    <property type="evidence" value="ECO:0007669"/>
    <property type="project" value="InterPro"/>
</dbReference>
<dbReference type="PANTHER" id="PTHR36836:SF1">
    <property type="entry name" value="COLANIC ACID BIOSYNTHESIS PROTEIN WCAK"/>
    <property type="match status" value="1"/>
</dbReference>
<name>S0FKL8_RUMCE</name>
<dbReference type="AlphaFoldDB" id="S0FKL8"/>
<dbReference type="PATRIC" id="fig|1195236.3.peg.3571"/>